<dbReference type="InterPro" id="IPR002641">
    <property type="entry name" value="PNPLA_dom"/>
</dbReference>
<dbReference type="STRING" id="2340.JV46_12360"/>
<evidence type="ECO:0000256" key="2">
    <source>
        <dbReference type="PROSITE-ProRule" id="PRU01161"/>
    </source>
</evidence>
<keyword evidence="1 2" id="KW-0443">Lipid metabolism</keyword>
<reference evidence="4 5" key="1">
    <citation type="journal article" date="2014" name="BMC Genomics">
        <title>The genome of the intracellular bacterium of the coastal bivalve, Solemya velum: a blueprint for thriving in and out of symbiosis.</title>
        <authorList>
            <person name="Dmytrenko O."/>
            <person name="Russell S.L."/>
            <person name="Loo W.T."/>
            <person name="Fontanez K.M."/>
            <person name="Liao L."/>
            <person name="Roeselers G."/>
            <person name="Sharma R."/>
            <person name="Stewart F.J."/>
            <person name="Newton I.L."/>
            <person name="Woyke T."/>
            <person name="Wu D."/>
            <person name="Lang J.M."/>
            <person name="Eisen J.A."/>
            <person name="Cavanaugh C.M."/>
        </authorList>
    </citation>
    <scope>NUCLEOTIDE SEQUENCE [LARGE SCALE GENOMIC DNA]</scope>
    <source>
        <strain evidence="4 5">WH</strain>
    </source>
</reference>
<feature type="active site" description="Proton acceptor" evidence="2">
    <location>
        <position position="266"/>
    </location>
</feature>
<dbReference type="GO" id="GO:0016042">
    <property type="term" value="P:lipid catabolic process"/>
    <property type="evidence" value="ECO:0007669"/>
    <property type="project" value="UniProtKB-UniRule"/>
</dbReference>
<dbReference type="Proteomes" id="UP000030856">
    <property type="component" value="Unassembled WGS sequence"/>
</dbReference>
<dbReference type="EMBL" id="JRAA01000001">
    <property type="protein sequence ID" value="KHF25602.1"/>
    <property type="molecule type" value="Genomic_DNA"/>
</dbReference>
<comment type="caution">
    <text evidence="2">Lacks conserved residue(s) required for the propagation of feature annotation.</text>
</comment>
<dbReference type="AlphaFoldDB" id="A0A0B0HAA4"/>
<proteinExistence type="predicted"/>
<gene>
    <name evidence="4" type="ORF">JV46_12360</name>
</gene>
<dbReference type="GO" id="GO:0016787">
    <property type="term" value="F:hydrolase activity"/>
    <property type="evidence" value="ECO:0007669"/>
    <property type="project" value="UniProtKB-UniRule"/>
</dbReference>
<keyword evidence="2" id="KW-0442">Lipid degradation</keyword>
<dbReference type="OrthoDB" id="9798773at2"/>
<dbReference type="Gene3D" id="3.40.1090.10">
    <property type="entry name" value="Cytosolic phospholipase A2 catalytic domain"/>
    <property type="match status" value="1"/>
</dbReference>
<comment type="caution">
    <text evidence="4">The sequence shown here is derived from an EMBL/GenBank/DDBJ whole genome shotgun (WGS) entry which is preliminary data.</text>
</comment>
<evidence type="ECO:0000313" key="5">
    <source>
        <dbReference type="Proteomes" id="UP000030856"/>
    </source>
</evidence>
<evidence type="ECO:0000313" key="4">
    <source>
        <dbReference type="EMBL" id="KHF25602.1"/>
    </source>
</evidence>
<feature type="short sequence motif" description="DGA/G" evidence="2">
    <location>
        <begin position="266"/>
        <end position="268"/>
    </location>
</feature>
<dbReference type="PROSITE" id="PS51257">
    <property type="entry name" value="PROKAR_LIPOPROTEIN"/>
    <property type="match status" value="1"/>
</dbReference>
<dbReference type="InterPro" id="IPR016035">
    <property type="entry name" value="Acyl_Trfase/lysoPLipase"/>
</dbReference>
<name>A0A0B0HAA4_SOVGS</name>
<feature type="active site" description="Nucleophile" evidence="2">
    <location>
        <position position="122"/>
    </location>
</feature>
<dbReference type="RefSeq" id="WP_052131930.1">
    <property type="nucleotide sequence ID" value="NZ_JRAA01000001.1"/>
</dbReference>
<keyword evidence="5" id="KW-1185">Reference proteome</keyword>
<evidence type="ECO:0000256" key="1">
    <source>
        <dbReference type="ARBA" id="ARBA00023098"/>
    </source>
</evidence>
<protein>
    <submittedName>
        <fullName evidence="4">Esterase</fullName>
    </submittedName>
</protein>
<keyword evidence="2" id="KW-0378">Hydrolase</keyword>
<dbReference type="Pfam" id="PF01734">
    <property type="entry name" value="Patatin"/>
    <property type="match status" value="1"/>
</dbReference>
<organism evidence="4 5">
    <name type="scientific">Solemya velum gill symbiont</name>
    <dbReference type="NCBI Taxonomy" id="2340"/>
    <lineage>
        <taxon>Bacteria</taxon>
        <taxon>Pseudomonadati</taxon>
        <taxon>Pseudomonadota</taxon>
        <taxon>Gammaproteobacteria</taxon>
        <taxon>sulfur-oxidizing symbionts</taxon>
    </lineage>
</organism>
<feature type="domain" description="PNPLA" evidence="3">
    <location>
        <begin position="87"/>
        <end position="279"/>
    </location>
</feature>
<dbReference type="eggNOG" id="COG1752">
    <property type="taxonomic scope" value="Bacteria"/>
</dbReference>
<dbReference type="PROSITE" id="PS51635">
    <property type="entry name" value="PNPLA"/>
    <property type="match status" value="1"/>
</dbReference>
<evidence type="ECO:0000259" key="3">
    <source>
        <dbReference type="PROSITE" id="PS51635"/>
    </source>
</evidence>
<sequence>MLFIDKMPGLQTHTLILVSVLILSACTGFPREHAAPSKENYTRAQVTGFHDIRYWGDEAPPYIDKVFLRLKSALKTNPSMRERVDVLALSGGAEDGAYGAGFLKGWTQRGGRPEFTVVTGVSTGALIAPFAFLGPEYDASIKRFFTETSKKDIFLFTPFTAIFGRTSLGDTKPLRRIIREEVDEEFVQAIARESLRGRILLISTTNLDAQRPVIWDIGRIAESGHPDATIFIRNIMLASSAVPGIFPPVITNVTIDGKQYQEVHVDGGVTNQIFVYPHALRVREMERHLRTYPKKKTFWLIRNTKIDPEYKPVDLTISDIASRSISTLIKYQGRGNLLNISNLAKRDGFDINLTHVPQDFDVAPNELFDPDYMNALYQAGYDVATSDKAWQNSLEELLEE</sequence>
<accession>A0A0B0HAA4</accession>
<dbReference type="PATRIC" id="fig|2340.3.peg.124"/>
<feature type="short sequence motif" description="GXSXG" evidence="2">
    <location>
        <begin position="120"/>
        <end position="124"/>
    </location>
</feature>
<dbReference type="SUPFAM" id="SSF52151">
    <property type="entry name" value="FabD/lysophospholipase-like"/>
    <property type="match status" value="1"/>
</dbReference>